<evidence type="ECO:0000256" key="2">
    <source>
        <dbReference type="ARBA" id="ARBA00008208"/>
    </source>
</evidence>
<keyword evidence="8 11" id="KW-0472">Membrane</keyword>
<reference evidence="12 13" key="2">
    <citation type="submission" date="2018-05" db="EMBL/GenBank/DDBJ databases">
        <authorList>
            <person name="Lanie J.A."/>
            <person name="Ng W.-L."/>
            <person name="Kazmierczak K.M."/>
            <person name="Andrzejewski T.M."/>
            <person name="Davidsen T.M."/>
            <person name="Wayne K.J."/>
            <person name="Tettelin H."/>
            <person name="Glass J.I."/>
            <person name="Rusch D."/>
            <person name="Podicherti R."/>
            <person name="Tsui H.-C.T."/>
            <person name="Winkler M.E."/>
        </authorList>
    </citation>
    <scope>NUCLEOTIDE SEQUENCE [LARGE SCALE GENOMIC DNA]</scope>
    <source>
        <strain evidence="12 13">YBY</strain>
    </source>
</reference>
<evidence type="ECO:0000256" key="1">
    <source>
        <dbReference type="ARBA" id="ARBA00004141"/>
    </source>
</evidence>
<dbReference type="EMBL" id="QEXO01000004">
    <property type="protein sequence ID" value="PWE13138.1"/>
    <property type="molecule type" value="Genomic_DNA"/>
</dbReference>
<evidence type="ECO:0000256" key="5">
    <source>
        <dbReference type="ARBA" id="ARBA00022692"/>
    </source>
</evidence>
<dbReference type="InterPro" id="IPR031381">
    <property type="entry name" value="YtcA"/>
</dbReference>
<organism evidence="12 13">
    <name type="scientific">Alcaligenes faecalis</name>
    <dbReference type="NCBI Taxonomy" id="511"/>
    <lineage>
        <taxon>Bacteria</taxon>
        <taxon>Pseudomonadati</taxon>
        <taxon>Pseudomonadota</taxon>
        <taxon>Betaproteobacteria</taxon>
        <taxon>Burkholderiales</taxon>
        <taxon>Alcaligenaceae</taxon>
        <taxon>Alcaligenes</taxon>
    </lineage>
</organism>
<evidence type="ECO:0000256" key="3">
    <source>
        <dbReference type="ARBA" id="ARBA00021237"/>
    </source>
</evidence>
<feature type="transmembrane region" description="Helical" evidence="11">
    <location>
        <begin position="67"/>
        <end position="86"/>
    </location>
</feature>
<reference evidence="12 13" key="1">
    <citation type="submission" date="2018-05" db="EMBL/GenBank/DDBJ databases">
        <title>Genome Sequence of an Efficient Indole-Degrading Bacterium, Alcaligenes sp.YBY.</title>
        <authorList>
            <person name="Yang B."/>
        </authorList>
    </citation>
    <scope>NUCLEOTIDE SEQUENCE [LARGE SCALE GENOMIC DNA]</scope>
    <source>
        <strain evidence="12 13">YBY</strain>
    </source>
</reference>
<dbReference type="GO" id="GO:0016020">
    <property type="term" value="C:membrane"/>
    <property type="evidence" value="ECO:0007669"/>
    <property type="project" value="UniProtKB-SubCell"/>
</dbReference>
<evidence type="ECO:0000256" key="11">
    <source>
        <dbReference type="SAM" id="Phobius"/>
    </source>
</evidence>
<evidence type="ECO:0000256" key="6">
    <source>
        <dbReference type="ARBA" id="ARBA00022729"/>
    </source>
</evidence>
<gene>
    <name evidence="12" type="ORF">DF183_15010</name>
</gene>
<keyword evidence="7 11" id="KW-1133">Transmembrane helix</keyword>
<feature type="transmembrane region" description="Helical" evidence="11">
    <location>
        <begin position="32"/>
        <end position="55"/>
    </location>
</feature>
<evidence type="ECO:0000256" key="7">
    <source>
        <dbReference type="ARBA" id="ARBA00022989"/>
    </source>
</evidence>
<keyword evidence="9" id="KW-0564">Palmitate</keyword>
<protein>
    <recommendedName>
        <fullName evidence="3">Uncharacterized protein YtcA</fullName>
    </recommendedName>
</protein>
<evidence type="ECO:0000313" key="12">
    <source>
        <dbReference type="EMBL" id="PWE13138.1"/>
    </source>
</evidence>
<evidence type="ECO:0000313" key="13">
    <source>
        <dbReference type="Proteomes" id="UP000245216"/>
    </source>
</evidence>
<evidence type="ECO:0000256" key="10">
    <source>
        <dbReference type="ARBA" id="ARBA00023288"/>
    </source>
</evidence>
<keyword evidence="5 11" id="KW-0812">Transmembrane</keyword>
<comment type="similarity">
    <text evidence="2">Belongs to the YtcA family.</text>
</comment>
<sequence>MPRMRALLAGLAVLPLLGGCALAPSVYVAGSYFPAWLVCVLGAVLLTLLIRWGLIRAGVDDALPMRLPVYACLTLALTFAALLLFFE</sequence>
<evidence type="ECO:0000256" key="8">
    <source>
        <dbReference type="ARBA" id="ARBA00023136"/>
    </source>
</evidence>
<comment type="caution">
    <text evidence="12">The sequence shown here is derived from an EMBL/GenBank/DDBJ whole genome shotgun (WGS) entry which is preliminary data.</text>
</comment>
<proteinExistence type="inferred from homology"/>
<keyword evidence="4" id="KW-1003">Cell membrane</keyword>
<dbReference type="STRING" id="511.UZ73_16055"/>
<dbReference type="AlphaFoldDB" id="A0A2U2BGJ5"/>
<accession>A0A2U2BGJ5</accession>
<evidence type="ECO:0000256" key="9">
    <source>
        <dbReference type="ARBA" id="ARBA00023139"/>
    </source>
</evidence>
<dbReference type="Proteomes" id="UP000245216">
    <property type="component" value="Unassembled WGS sequence"/>
</dbReference>
<name>A0A2U2BGJ5_ALCFA</name>
<evidence type="ECO:0000256" key="4">
    <source>
        <dbReference type="ARBA" id="ARBA00022475"/>
    </source>
</evidence>
<comment type="subcellular location">
    <subcellularLocation>
        <location evidence="1">Membrane</location>
        <topology evidence="1">Multi-pass membrane protein</topology>
    </subcellularLocation>
</comment>
<dbReference type="Pfam" id="PF17090">
    <property type="entry name" value="Ytca"/>
    <property type="match status" value="1"/>
</dbReference>
<dbReference type="PROSITE" id="PS51257">
    <property type="entry name" value="PROKAR_LIPOPROTEIN"/>
    <property type="match status" value="1"/>
</dbReference>
<keyword evidence="10" id="KW-0449">Lipoprotein</keyword>
<keyword evidence="6" id="KW-0732">Signal</keyword>